<keyword evidence="2" id="KW-0812">Transmembrane</keyword>
<dbReference type="RefSeq" id="WP_015889105.1">
    <property type="nucleotide sequence ID" value="NC_012522.1"/>
</dbReference>
<dbReference type="STRING" id="632772.ROP_53570"/>
<evidence type="ECO:0000256" key="2">
    <source>
        <dbReference type="SAM" id="Phobius"/>
    </source>
</evidence>
<dbReference type="KEGG" id="rop:ROP_53570"/>
<sequence length="79" mass="7803">MTTVPEPCHAAAPTRSDACHDDGPDDEVLLERREAGIAVPVGLAVLSTLVCAAVLGSSPLALLMLVAVAGVAGLTAAAL</sequence>
<feature type="transmembrane region" description="Helical" evidence="2">
    <location>
        <begin position="37"/>
        <end position="55"/>
    </location>
</feature>
<protein>
    <submittedName>
        <fullName evidence="3">Hypothetical membrane protein</fullName>
    </submittedName>
</protein>
<dbReference type="EMBL" id="AP011115">
    <property type="protein sequence ID" value="BAH53604.1"/>
    <property type="molecule type" value="Genomic_DNA"/>
</dbReference>
<keyword evidence="2" id="KW-0472">Membrane</keyword>
<dbReference type="PATRIC" id="fig|632772.20.peg.5587"/>
<dbReference type="HOGENOM" id="CLU_2603715_0_0_11"/>
<name>C1AVB4_RHOOB</name>
<gene>
    <name evidence="3" type="ordered locus">ROP_53570</name>
</gene>
<dbReference type="Proteomes" id="UP000002212">
    <property type="component" value="Chromosome"/>
</dbReference>
<feature type="region of interest" description="Disordered" evidence="1">
    <location>
        <begin position="1"/>
        <end position="24"/>
    </location>
</feature>
<dbReference type="AlphaFoldDB" id="C1AVB4"/>
<proteinExistence type="predicted"/>
<evidence type="ECO:0000313" key="3">
    <source>
        <dbReference type="EMBL" id="BAH53604.1"/>
    </source>
</evidence>
<organism evidence="3 4">
    <name type="scientific">Rhodococcus opacus (strain B4)</name>
    <dbReference type="NCBI Taxonomy" id="632772"/>
    <lineage>
        <taxon>Bacteria</taxon>
        <taxon>Bacillati</taxon>
        <taxon>Actinomycetota</taxon>
        <taxon>Actinomycetes</taxon>
        <taxon>Mycobacteriales</taxon>
        <taxon>Nocardiaceae</taxon>
        <taxon>Rhodococcus</taxon>
    </lineage>
</organism>
<reference evidence="3 4" key="1">
    <citation type="submission" date="2009-03" db="EMBL/GenBank/DDBJ databases">
        <title>Comparison of the complete genome sequences of Rhodococcus erythropolis PR4 and Rhodococcus opacus B4.</title>
        <authorList>
            <person name="Takarada H."/>
            <person name="Sekine M."/>
            <person name="Hosoyama A."/>
            <person name="Yamada R."/>
            <person name="Fujisawa T."/>
            <person name="Omata S."/>
            <person name="Shimizu A."/>
            <person name="Tsukatani N."/>
            <person name="Tanikawa S."/>
            <person name="Fujita N."/>
            <person name="Harayama S."/>
        </authorList>
    </citation>
    <scope>NUCLEOTIDE SEQUENCE [LARGE SCALE GENOMIC DNA]</scope>
    <source>
        <strain evidence="3 4">B4</strain>
    </source>
</reference>
<keyword evidence="2" id="KW-1133">Transmembrane helix</keyword>
<accession>C1AVB4</accession>
<feature type="transmembrane region" description="Helical" evidence="2">
    <location>
        <begin position="61"/>
        <end position="78"/>
    </location>
</feature>
<evidence type="ECO:0000256" key="1">
    <source>
        <dbReference type="SAM" id="MobiDB-lite"/>
    </source>
</evidence>
<evidence type="ECO:0000313" key="4">
    <source>
        <dbReference type="Proteomes" id="UP000002212"/>
    </source>
</evidence>